<name>A0A510HK75_9ACTN</name>
<dbReference type="InterPro" id="IPR013216">
    <property type="entry name" value="Methyltransf_11"/>
</dbReference>
<gene>
    <name evidence="3" type="ORF">RxyAA322_21580</name>
</gene>
<dbReference type="AlphaFoldDB" id="A0A510HK75"/>
<keyword evidence="1 3" id="KW-0808">Transferase</keyword>
<protein>
    <submittedName>
        <fullName evidence="3">SAM-dependent methyltransferase</fullName>
    </submittedName>
</protein>
<dbReference type="Gene3D" id="3.40.50.150">
    <property type="entry name" value="Vaccinia Virus protein VP39"/>
    <property type="match status" value="1"/>
</dbReference>
<dbReference type="SUPFAM" id="SSF53335">
    <property type="entry name" value="S-adenosyl-L-methionine-dependent methyltransferases"/>
    <property type="match status" value="1"/>
</dbReference>
<dbReference type="PANTHER" id="PTHR44068:SF11">
    <property type="entry name" value="GERANYL DIPHOSPHATE 2-C-METHYLTRANSFERASE"/>
    <property type="match status" value="1"/>
</dbReference>
<evidence type="ECO:0000256" key="1">
    <source>
        <dbReference type="ARBA" id="ARBA00022679"/>
    </source>
</evidence>
<keyword evidence="3" id="KW-0489">Methyltransferase</keyword>
<keyword evidence="4" id="KW-1185">Reference proteome</keyword>
<dbReference type="GO" id="GO:0032259">
    <property type="term" value="P:methylation"/>
    <property type="evidence" value="ECO:0007669"/>
    <property type="project" value="UniProtKB-KW"/>
</dbReference>
<reference evidence="3" key="1">
    <citation type="journal article" date="2019" name="Microbiol. Resour. Announc.">
        <title>Complete Genome Sequence of Rubrobacter xylanophilus Strain AA3-22, Isolated from Arima Onsen in Japan.</title>
        <authorList>
            <person name="Tomariguchi N."/>
            <person name="Miyazaki K."/>
        </authorList>
    </citation>
    <scope>NUCLEOTIDE SEQUENCE [LARGE SCALE GENOMIC DNA]</scope>
    <source>
        <strain evidence="3">AA3-22</strain>
    </source>
</reference>
<dbReference type="Pfam" id="PF08241">
    <property type="entry name" value="Methyltransf_11"/>
    <property type="match status" value="1"/>
</dbReference>
<dbReference type="EMBL" id="AP019791">
    <property type="protein sequence ID" value="BBL80304.1"/>
    <property type="molecule type" value="Genomic_DNA"/>
</dbReference>
<sequence length="268" mass="29201">MNRTPLEREVGEHYGREGLEERISSALRAAGADPFAPSVEDLHAVDQLHTRGVRATLELARLAGVAPGTRVLDVGGGLGGPARTLASEFGCRVVVLDVTEEFCRVGALLTARAGLGDLVSFRHGSALEIPFPDGSFDLAWTQHSSMNIPDKSRLYREIRRILRPGGRLAMHEILAGPSGPPRRFPLPWAKTPALSHLLPPDQTRDALSRAGLRELAWQDVTRKTEAWLESRQTTRPSGPPPEAFANLLQSIREGRAVVVQALLERPTS</sequence>
<proteinExistence type="predicted"/>
<dbReference type="PANTHER" id="PTHR44068">
    <property type="entry name" value="ZGC:194242"/>
    <property type="match status" value="1"/>
</dbReference>
<feature type="domain" description="Methyltransferase type 11" evidence="2">
    <location>
        <begin position="72"/>
        <end position="169"/>
    </location>
</feature>
<dbReference type="RefSeq" id="WP_143528328.1">
    <property type="nucleotide sequence ID" value="NZ_AP019791.1"/>
</dbReference>
<accession>A0A510HK75</accession>
<dbReference type="InterPro" id="IPR029063">
    <property type="entry name" value="SAM-dependent_MTases_sf"/>
</dbReference>
<dbReference type="InterPro" id="IPR050447">
    <property type="entry name" value="Erg6_SMT_methyltransf"/>
</dbReference>
<dbReference type="OrthoDB" id="279734at2"/>
<evidence type="ECO:0000313" key="3">
    <source>
        <dbReference type="EMBL" id="BBL80304.1"/>
    </source>
</evidence>
<dbReference type="CDD" id="cd02440">
    <property type="entry name" value="AdoMet_MTases"/>
    <property type="match status" value="1"/>
</dbReference>
<evidence type="ECO:0000259" key="2">
    <source>
        <dbReference type="Pfam" id="PF08241"/>
    </source>
</evidence>
<dbReference type="GO" id="GO:0008757">
    <property type="term" value="F:S-adenosylmethionine-dependent methyltransferase activity"/>
    <property type="evidence" value="ECO:0007669"/>
    <property type="project" value="InterPro"/>
</dbReference>
<organism evidence="3 4">
    <name type="scientific">Rubrobacter xylanophilus</name>
    <dbReference type="NCBI Taxonomy" id="49319"/>
    <lineage>
        <taxon>Bacteria</taxon>
        <taxon>Bacillati</taxon>
        <taxon>Actinomycetota</taxon>
        <taxon>Rubrobacteria</taxon>
        <taxon>Rubrobacterales</taxon>
        <taxon>Rubrobacteraceae</taxon>
        <taxon>Rubrobacter</taxon>
    </lineage>
</organism>
<dbReference type="Proteomes" id="UP000318065">
    <property type="component" value="Chromosome"/>
</dbReference>
<evidence type="ECO:0000313" key="4">
    <source>
        <dbReference type="Proteomes" id="UP000318065"/>
    </source>
</evidence>